<dbReference type="RefSeq" id="WP_188422073.1">
    <property type="nucleotide sequence ID" value="NZ_BMCK01000004.1"/>
</dbReference>
<dbReference type="Gene3D" id="3.40.50.1820">
    <property type="entry name" value="alpha/beta hydrolase"/>
    <property type="match status" value="1"/>
</dbReference>
<dbReference type="InterPro" id="IPR029058">
    <property type="entry name" value="AB_hydrolase_fold"/>
</dbReference>
<evidence type="ECO:0000313" key="2">
    <source>
        <dbReference type="EMBL" id="GGD25823.1"/>
    </source>
</evidence>
<feature type="domain" description="Serine aminopeptidase S33" evidence="1">
    <location>
        <begin position="46"/>
        <end position="249"/>
    </location>
</feature>
<dbReference type="SUPFAM" id="SSF53474">
    <property type="entry name" value="alpha/beta-Hydrolases"/>
    <property type="match status" value="1"/>
</dbReference>
<dbReference type="InterPro" id="IPR022742">
    <property type="entry name" value="Hydrolase_4"/>
</dbReference>
<evidence type="ECO:0000259" key="1">
    <source>
        <dbReference type="Pfam" id="PF12146"/>
    </source>
</evidence>
<name>A0ABQ1QG09_9ACTN</name>
<dbReference type="Pfam" id="PF12146">
    <property type="entry name" value="Hydrolase_4"/>
    <property type="match status" value="1"/>
</dbReference>
<comment type="caution">
    <text evidence="2">The sequence shown here is derived from an EMBL/GenBank/DDBJ whole genome shotgun (WGS) entry which is preliminary data.</text>
</comment>
<evidence type="ECO:0000313" key="3">
    <source>
        <dbReference type="Proteomes" id="UP000630594"/>
    </source>
</evidence>
<sequence>MHERVDPAVEDVLGAPYTSETIHLDADDEGEVVATLVKRPTHGETNCAVLHVHGFADYFFQTEYAEWWTDRGYTFYALDLRKYGRSIRPHQTPNYVEDLRSYYPELDAALRLITERDGHDVVVGSAHSTGGLVLPLWASDQAVALAGIVLNSPWFDLRGPWVVRSVGTRVINRVAQRQPRRVIPRSVSGFYARSLHREHGGEWDFNLDWKPLRSWPVYAGWLSAVRQGHARLHRGLGLRMPVLVLASGRTTLPLEMGEDVFTSDVVLDVKQIRRWAPSVSRHVTSVVVDDAMHDVVLSRPPVRAVVYEELDRWLGAYVEDGAGRVSDV</sequence>
<dbReference type="EMBL" id="BMCK01000004">
    <property type="protein sequence ID" value="GGD25823.1"/>
    <property type="molecule type" value="Genomic_DNA"/>
</dbReference>
<proteinExistence type="predicted"/>
<protein>
    <recommendedName>
        <fullName evidence="1">Serine aminopeptidase S33 domain-containing protein</fullName>
    </recommendedName>
</protein>
<organism evidence="2 3">
    <name type="scientific">Nocardioides daphniae</name>
    <dbReference type="NCBI Taxonomy" id="402297"/>
    <lineage>
        <taxon>Bacteria</taxon>
        <taxon>Bacillati</taxon>
        <taxon>Actinomycetota</taxon>
        <taxon>Actinomycetes</taxon>
        <taxon>Propionibacteriales</taxon>
        <taxon>Nocardioidaceae</taxon>
        <taxon>Nocardioides</taxon>
    </lineage>
</organism>
<keyword evidence="3" id="KW-1185">Reference proteome</keyword>
<accession>A0ABQ1QG09</accession>
<gene>
    <name evidence="2" type="ORF">GCM10007231_26520</name>
</gene>
<dbReference type="Proteomes" id="UP000630594">
    <property type="component" value="Unassembled WGS sequence"/>
</dbReference>
<reference evidence="3" key="1">
    <citation type="journal article" date="2019" name="Int. J. Syst. Evol. Microbiol.">
        <title>The Global Catalogue of Microorganisms (GCM) 10K type strain sequencing project: providing services to taxonomists for standard genome sequencing and annotation.</title>
        <authorList>
            <consortium name="The Broad Institute Genomics Platform"/>
            <consortium name="The Broad Institute Genome Sequencing Center for Infectious Disease"/>
            <person name="Wu L."/>
            <person name="Ma J."/>
        </authorList>
    </citation>
    <scope>NUCLEOTIDE SEQUENCE [LARGE SCALE GENOMIC DNA]</scope>
    <source>
        <strain evidence="3">CCM 7403</strain>
    </source>
</reference>